<protein>
    <recommendedName>
        <fullName evidence="3">Head-to-tail stopper</fullName>
    </recommendedName>
</protein>
<evidence type="ECO:0008006" key="3">
    <source>
        <dbReference type="Google" id="ProtNLM"/>
    </source>
</evidence>
<evidence type="ECO:0000313" key="2">
    <source>
        <dbReference type="Proteomes" id="UP000831786"/>
    </source>
</evidence>
<proteinExistence type="predicted"/>
<organism evidence="1 2">
    <name type="scientific">Leucobacter allii</name>
    <dbReference type="NCBI Taxonomy" id="2932247"/>
    <lineage>
        <taxon>Bacteria</taxon>
        <taxon>Bacillati</taxon>
        <taxon>Actinomycetota</taxon>
        <taxon>Actinomycetes</taxon>
        <taxon>Micrococcales</taxon>
        <taxon>Microbacteriaceae</taxon>
        <taxon>Leucobacter</taxon>
    </lineage>
</organism>
<gene>
    <name evidence="1" type="ORF">MUN78_10205</name>
</gene>
<dbReference type="EMBL" id="CP095045">
    <property type="protein sequence ID" value="UOQ56076.1"/>
    <property type="molecule type" value="Genomic_DNA"/>
</dbReference>
<reference evidence="1 2" key="1">
    <citation type="submission" date="2022-04" db="EMBL/GenBank/DDBJ databases">
        <title>Leucobacter sp. isolated from rhizosphere of garlic.</title>
        <authorList>
            <person name="Won M."/>
            <person name="Lee C.-M."/>
            <person name="Woen H.-Y."/>
            <person name="Kwon S.-W."/>
        </authorList>
    </citation>
    <scope>NUCLEOTIDE SEQUENCE [LARGE SCALE GENOMIC DNA]</scope>
    <source>
        <strain evidence="1 2">H21R-40</strain>
    </source>
</reference>
<dbReference type="RefSeq" id="WP_244726253.1">
    <property type="nucleotide sequence ID" value="NZ_CP095045.1"/>
</dbReference>
<accession>A0ABY4FHD1</accession>
<dbReference type="Proteomes" id="UP000831786">
    <property type="component" value="Chromosome"/>
</dbReference>
<sequence>MPRRVTEYVERLPFDGSVTDEMGDPVDSWGSPVSEGIFEFSPGGSVEPALPGHDRVVTTPTIYAPYDTGFAERDKCVIGGETYTVVGRPARWKHRRTGREVGAVVNLKAVDG</sequence>
<keyword evidence="2" id="KW-1185">Reference proteome</keyword>
<name>A0ABY4FHD1_9MICO</name>
<evidence type="ECO:0000313" key="1">
    <source>
        <dbReference type="EMBL" id="UOQ56076.1"/>
    </source>
</evidence>